<dbReference type="AlphaFoldDB" id="A0ABD2WHC6"/>
<accession>A0ABD2WHC6</accession>
<protein>
    <submittedName>
        <fullName evidence="1">Uncharacterized protein</fullName>
    </submittedName>
</protein>
<keyword evidence="2" id="KW-1185">Reference proteome</keyword>
<name>A0ABD2WHC6_9HYME</name>
<proteinExistence type="predicted"/>
<evidence type="ECO:0000313" key="2">
    <source>
        <dbReference type="Proteomes" id="UP001627154"/>
    </source>
</evidence>
<reference evidence="1 2" key="1">
    <citation type="journal article" date="2024" name="bioRxiv">
        <title>A reference genome for Trichogramma kaykai: A tiny desert-dwelling parasitoid wasp with competing sex-ratio distorters.</title>
        <authorList>
            <person name="Culotta J."/>
            <person name="Lindsey A.R."/>
        </authorList>
    </citation>
    <scope>NUCLEOTIDE SEQUENCE [LARGE SCALE GENOMIC DNA]</scope>
    <source>
        <strain evidence="1 2">KSX58</strain>
    </source>
</reference>
<comment type="caution">
    <text evidence="1">The sequence shown here is derived from an EMBL/GenBank/DDBJ whole genome shotgun (WGS) entry which is preliminary data.</text>
</comment>
<evidence type="ECO:0000313" key="1">
    <source>
        <dbReference type="EMBL" id="KAL3392455.1"/>
    </source>
</evidence>
<organism evidence="1 2">
    <name type="scientific">Trichogramma kaykai</name>
    <dbReference type="NCBI Taxonomy" id="54128"/>
    <lineage>
        <taxon>Eukaryota</taxon>
        <taxon>Metazoa</taxon>
        <taxon>Ecdysozoa</taxon>
        <taxon>Arthropoda</taxon>
        <taxon>Hexapoda</taxon>
        <taxon>Insecta</taxon>
        <taxon>Pterygota</taxon>
        <taxon>Neoptera</taxon>
        <taxon>Endopterygota</taxon>
        <taxon>Hymenoptera</taxon>
        <taxon>Apocrita</taxon>
        <taxon>Proctotrupomorpha</taxon>
        <taxon>Chalcidoidea</taxon>
        <taxon>Trichogrammatidae</taxon>
        <taxon>Trichogramma</taxon>
    </lineage>
</organism>
<sequence length="90" mass="10645">MKRALQHSLGPARRISQLCKLCNVSTCWSSLDRCSFLYFLPLYHTPECVRVSKRILDVYSHEVTASNIYINNNVIEKKFYRKRYQNTRTA</sequence>
<gene>
    <name evidence="1" type="ORF">TKK_012980</name>
</gene>
<dbReference type="Proteomes" id="UP001627154">
    <property type="component" value="Unassembled WGS sequence"/>
</dbReference>
<dbReference type="EMBL" id="JBJJXI010000104">
    <property type="protein sequence ID" value="KAL3392455.1"/>
    <property type="molecule type" value="Genomic_DNA"/>
</dbReference>